<dbReference type="EMBL" id="OV121137">
    <property type="protein sequence ID" value="CAH0559637.1"/>
    <property type="molecule type" value="Genomic_DNA"/>
</dbReference>
<reference evidence="1" key="1">
    <citation type="submission" date="2021-12" db="EMBL/GenBank/DDBJ databases">
        <authorList>
            <person name="King R."/>
        </authorList>
    </citation>
    <scope>NUCLEOTIDE SEQUENCE</scope>
</reference>
<evidence type="ECO:0000313" key="1">
    <source>
        <dbReference type="EMBL" id="CAH0559637.1"/>
    </source>
</evidence>
<keyword evidence="2" id="KW-1185">Reference proteome</keyword>
<dbReference type="Proteomes" id="UP001154078">
    <property type="component" value="Chromosome 6"/>
</dbReference>
<protein>
    <submittedName>
        <fullName evidence="1">Uncharacterized protein</fullName>
    </submittedName>
</protein>
<organism evidence="1 2">
    <name type="scientific">Brassicogethes aeneus</name>
    <name type="common">Rape pollen beetle</name>
    <name type="synonym">Meligethes aeneus</name>
    <dbReference type="NCBI Taxonomy" id="1431903"/>
    <lineage>
        <taxon>Eukaryota</taxon>
        <taxon>Metazoa</taxon>
        <taxon>Ecdysozoa</taxon>
        <taxon>Arthropoda</taxon>
        <taxon>Hexapoda</taxon>
        <taxon>Insecta</taxon>
        <taxon>Pterygota</taxon>
        <taxon>Neoptera</taxon>
        <taxon>Endopterygota</taxon>
        <taxon>Coleoptera</taxon>
        <taxon>Polyphaga</taxon>
        <taxon>Cucujiformia</taxon>
        <taxon>Nitidulidae</taxon>
        <taxon>Meligethinae</taxon>
        <taxon>Brassicogethes</taxon>
    </lineage>
</organism>
<accession>A0A9P0BBX2</accession>
<gene>
    <name evidence="1" type="ORF">MELIAE_LOCUS9678</name>
</gene>
<name>A0A9P0BBX2_BRAAE</name>
<evidence type="ECO:0000313" key="2">
    <source>
        <dbReference type="Proteomes" id="UP001154078"/>
    </source>
</evidence>
<dbReference type="AlphaFoldDB" id="A0A9P0BBX2"/>
<dbReference type="OrthoDB" id="6597368at2759"/>
<sequence length="115" mass="12905">MADKAVSTEDLCVKETPEERALGVVRLEAILHTLFENKNRKIKTTELRTKENLEVLQTAKKFDIPYTVLDRMALIGPKVGNAPAKKQKKKKKIPRLKEVLCPMGQSARMAHVPAA</sequence>
<proteinExistence type="predicted"/>